<feature type="region of interest" description="Disordered" evidence="5">
    <location>
        <begin position="26"/>
        <end position="77"/>
    </location>
</feature>
<dbReference type="Gene3D" id="3.90.1720.10">
    <property type="entry name" value="endopeptidase domain like (from Nostoc punctiforme)"/>
    <property type="match status" value="1"/>
</dbReference>
<name>A0ABT4Q9A9_9BACL</name>
<dbReference type="SUPFAM" id="SSF55383">
    <property type="entry name" value="Copper amine oxidase, domain N"/>
    <property type="match status" value="1"/>
</dbReference>
<evidence type="ECO:0000256" key="3">
    <source>
        <dbReference type="ARBA" id="ARBA00022801"/>
    </source>
</evidence>
<evidence type="ECO:0000313" key="9">
    <source>
        <dbReference type="Proteomes" id="UP001527882"/>
    </source>
</evidence>
<dbReference type="PROSITE" id="PS51935">
    <property type="entry name" value="NLPC_P60"/>
    <property type="match status" value="1"/>
</dbReference>
<evidence type="ECO:0000256" key="6">
    <source>
        <dbReference type="SAM" id="SignalP"/>
    </source>
</evidence>
<keyword evidence="6" id="KW-0732">Signal</keyword>
<dbReference type="PANTHER" id="PTHR47053:SF1">
    <property type="entry name" value="MUREIN DD-ENDOPEPTIDASE MEPH-RELATED"/>
    <property type="match status" value="1"/>
</dbReference>
<accession>A0ABT4Q9A9</accession>
<sequence length="381" mass="42031">MRRARISLAAMLAVVCMLTACGPQMSKEQQESGQVGKIPSTNGKSADRQMSELENGKRDPGMLPQDRQTNPSSGWVQPQSAVVREQLTIPLLTLNGKDYVIGTEFANASGYQYSWDAARSVFQMGENDPSYELTIGQKTALKDADRIKLADPPILNNSQLMIPAAALPLLFNDDLSYEVKGKSIIFRLLDQAVIQQAESPDEAESGTHLDFADDPADPAKSKMTSAAWPDQPAITSWMEEPALPAARGKSLDTQALTDRAQRYLGVPYEFGAASFAKSGKFDCSSFTKYVFDRYGWKLERTARAQAAQGTAVDRKSLRKGDLMFFYVPGKYRSNQIVGHVAIYMGDQKIIHAAPSPQNGVQITEINTAYWKRTFLRAVRLS</sequence>
<dbReference type="RefSeq" id="WP_269881984.1">
    <property type="nucleotide sequence ID" value="NZ_JAQAGZ010000008.1"/>
</dbReference>
<keyword evidence="4" id="KW-0788">Thiol protease</keyword>
<keyword evidence="2" id="KW-0645">Protease</keyword>
<feature type="region of interest" description="Disordered" evidence="5">
    <location>
        <begin position="199"/>
        <end position="227"/>
    </location>
</feature>
<gene>
    <name evidence="8" type="ORF">O9H85_13675</name>
</gene>
<protein>
    <submittedName>
        <fullName evidence="8">NlpC/P60 family protein</fullName>
    </submittedName>
</protein>
<dbReference type="Pfam" id="PF00877">
    <property type="entry name" value="NLPC_P60"/>
    <property type="match status" value="1"/>
</dbReference>
<keyword evidence="3" id="KW-0378">Hydrolase</keyword>
<keyword evidence="9" id="KW-1185">Reference proteome</keyword>
<dbReference type="EMBL" id="JAQAGZ010000008">
    <property type="protein sequence ID" value="MCZ8513461.1"/>
    <property type="molecule type" value="Genomic_DNA"/>
</dbReference>
<comment type="caution">
    <text evidence="8">The sequence shown here is derived from an EMBL/GenBank/DDBJ whole genome shotgun (WGS) entry which is preliminary data.</text>
</comment>
<dbReference type="PROSITE" id="PS51257">
    <property type="entry name" value="PROKAR_LIPOPROTEIN"/>
    <property type="match status" value="1"/>
</dbReference>
<dbReference type="InterPro" id="IPR012854">
    <property type="entry name" value="Cu_amine_oxidase-like_N"/>
</dbReference>
<feature type="signal peptide" evidence="6">
    <location>
        <begin position="1"/>
        <end position="26"/>
    </location>
</feature>
<dbReference type="Pfam" id="PF07833">
    <property type="entry name" value="Cu_amine_oxidN1"/>
    <property type="match status" value="1"/>
</dbReference>
<dbReference type="PANTHER" id="PTHR47053">
    <property type="entry name" value="MUREIN DD-ENDOPEPTIDASE MEPH-RELATED"/>
    <property type="match status" value="1"/>
</dbReference>
<dbReference type="Gene3D" id="3.30.457.10">
    <property type="entry name" value="Copper amine oxidase-like, N-terminal domain"/>
    <property type="match status" value="1"/>
</dbReference>
<dbReference type="InterPro" id="IPR051202">
    <property type="entry name" value="Peptidase_C40"/>
</dbReference>
<dbReference type="Proteomes" id="UP001527882">
    <property type="component" value="Unassembled WGS sequence"/>
</dbReference>
<dbReference type="SUPFAM" id="SSF54001">
    <property type="entry name" value="Cysteine proteinases"/>
    <property type="match status" value="1"/>
</dbReference>
<dbReference type="InterPro" id="IPR038765">
    <property type="entry name" value="Papain-like_cys_pep_sf"/>
</dbReference>
<evidence type="ECO:0000256" key="5">
    <source>
        <dbReference type="SAM" id="MobiDB-lite"/>
    </source>
</evidence>
<feature type="domain" description="NlpC/P60" evidence="7">
    <location>
        <begin position="250"/>
        <end position="381"/>
    </location>
</feature>
<comment type="similarity">
    <text evidence="1">Belongs to the peptidase C40 family.</text>
</comment>
<feature type="compositionally biased region" description="Polar residues" evidence="5">
    <location>
        <begin position="66"/>
        <end position="77"/>
    </location>
</feature>
<dbReference type="InterPro" id="IPR000064">
    <property type="entry name" value="NLP_P60_dom"/>
</dbReference>
<organism evidence="8 9">
    <name type="scientific">Paenibacillus gyeongsangnamensis</name>
    <dbReference type="NCBI Taxonomy" id="3388067"/>
    <lineage>
        <taxon>Bacteria</taxon>
        <taxon>Bacillati</taxon>
        <taxon>Bacillota</taxon>
        <taxon>Bacilli</taxon>
        <taxon>Bacillales</taxon>
        <taxon>Paenibacillaceae</taxon>
        <taxon>Paenibacillus</taxon>
    </lineage>
</organism>
<dbReference type="InterPro" id="IPR036582">
    <property type="entry name" value="Mao_N_sf"/>
</dbReference>
<evidence type="ECO:0000256" key="2">
    <source>
        <dbReference type="ARBA" id="ARBA00022670"/>
    </source>
</evidence>
<evidence type="ECO:0000259" key="7">
    <source>
        <dbReference type="PROSITE" id="PS51935"/>
    </source>
</evidence>
<feature type="chain" id="PRO_5047530548" evidence="6">
    <location>
        <begin position="27"/>
        <end position="381"/>
    </location>
</feature>
<feature type="compositionally biased region" description="Basic and acidic residues" evidence="5">
    <location>
        <begin position="45"/>
        <end position="60"/>
    </location>
</feature>
<reference evidence="8 9" key="1">
    <citation type="submission" date="2022-12" db="EMBL/GenBank/DDBJ databases">
        <title>Draft genome sequence of Paenibacillus sp. dW9.</title>
        <authorList>
            <person name="Choi E.-W."/>
            <person name="Kim D.-U."/>
        </authorList>
    </citation>
    <scope>NUCLEOTIDE SEQUENCE [LARGE SCALE GENOMIC DNA]</scope>
    <source>
        <strain evidence="9">dW9</strain>
    </source>
</reference>
<evidence type="ECO:0000313" key="8">
    <source>
        <dbReference type="EMBL" id="MCZ8513461.1"/>
    </source>
</evidence>
<evidence type="ECO:0000256" key="1">
    <source>
        <dbReference type="ARBA" id="ARBA00007074"/>
    </source>
</evidence>
<proteinExistence type="inferred from homology"/>
<evidence type="ECO:0000256" key="4">
    <source>
        <dbReference type="ARBA" id="ARBA00022807"/>
    </source>
</evidence>